<evidence type="ECO:0000259" key="13">
    <source>
        <dbReference type="Pfam" id="PF26002"/>
    </source>
</evidence>
<keyword evidence="3 9" id="KW-0813">Transport</keyword>
<comment type="similarity">
    <text evidence="2 9">Belongs to the membrane fusion protein (MFP) (TC 8.A.1) family.</text>
</comment>
<sequence length="449" mass="48384">MPPSSPDSSAPPGGQSGAAAHTELSDSRARRWGWLLVVAGFGGFMAWATLAPLDSGVAAPGTVVVSGNRKAVQPLVGGKIAELAVRDGDAVRAGQILVRLDDTQARSQLDVARGQWFTASAVETRLVAERLGHTQIEFPAALANAHADPRASAAMALQRELFATRNRALASELAILEESILGLEAQLRGVEASSRARRTQVGLLRDEIARQRELVDEGFYPRNRLSEQERGLAALNAAIAEDAGNSGRIRQQIAETRSRMVARENQQRQEVESQLTEVQRDAGALLSRIEALEFDLRNTEIASPADGLVVGLAVHTVGGVVGVGNPLMEIVPADEPLKIDAQIPPHLIDHVRAGLEVDILFPAFNRATTPNVAGRVLQVSADVLVEPQQGIQYFKAVIEVTAEGMHKLRQYEIRPGMPAEIFVRTGERTLLNYLVKPLTDRLQGALTEP</sequence>
<dbReference type="Proteomes" id="UP000013047">
    <property type="component" value="Unassembled WGS sequence"/>
</dbReference>
<dbReference type="Pfam" id="PF25994">
    <property type="entry name" value="HH_AprE"/>
    <property type="match status" value="1"/>
</dbReference>
<keyword evidence="10" id="KW-0175">Coiled coil</keyword>
<keyword evidence="5 9" id="KW-0997">Cell inner membrane</keyword>
<dbReference type="PANTHER" id="PTHR30386">
    <property type="entry name" value="MEMBRANE FUSION SUBUNIT OF EMRAB-TOLC MULTIDRUG EFFLUX PUMP"/>
    <property type="match status" value="1"/>
</dbReference>
<dbReference type="Pfam" id="PF26002">
    <property type="entry name" value="Beta-barrel_AprE"/>
    <property type="match status" value="1"/>
</dbReference>
<dbReference type="RefSeq" id="WP_004359855.1">
    <property type="nucleotide sequence ID" value="NZ_AMXF01000038.1"/>
</dbReference>
<reference evidence="14 15" key="1">
    <citation type="submission" date="2012-09" db="EMBL/GenBank/DDBJ databases">
        <title>Draft Genome Sequences of 6 Strains from Genus Thauera.</title>
        <authorList>
            <person name="Liu B."/>
            <person name="Shapleigh J.P."/>
            <person name="Frostegard A.H."/>
        </authorList>
    </citation>
    <scope>NUCLEOTIDE SEQUENCE [LARGE SCALE GENOMIC DNA]</scope>
    <source>
        <strain evidence="14 15">B4P</strain>
    </source>
</reference>
<dbReference type="Gene3D" id="2.40.50.100">
    <property type="match status" value="1"/>
</dbReference>
<dbReference type="GO" id="GO:0005886">
    <property type="term" value="C:plasma membrane"/>
    <property type="evidence" value="ECO:0007669"/>
    <property type="project" value="UniProtKB-SubCell"/>
</dbReference>
<evidence type="ECO:0000256" key="11">
    <source>
        <dbReference type="SAM" id="MobiDB-lite"/>
    </source>
</evidence>
<feature type="coiled-coil region" evidence="10">
    <location>
        <begin position="166"/>
        <end position="193"/>
    </location>
</feature>
<dbReference type="Gene3D" id="2.40.30.170">
    <property type="match status" value="1"/>
</dbReference>
<dbReference type="InterPro" id="IPR058781">
    <property type="entry name" value="HH_AprE-like"/>
</dbReference>
<dbReference type="PRINTS" id="PR01490">
    <property type="entry name" value="RTXTOXIND"/>
</dbReference>
<evidence type="ECO:0000256" key="2">
    <source>
        <dbReference type="ARBA" id="ARBA00009477"/>
    </source>
</evidence>
<dbReference type="InterPro" id="IPR010129">
    <property type="entry name" value="T1SS_HlyD"/>
</dbReference>
<dbReference type="InterPro" id="IPR050739">
    <property type="entry name" value="MFP"/>
</dbReference>
<dbReference type="SUPFAM" id="SSF111369">
    <property type="entry name" value="HlyD-like secretion proteins"/>
    <property type="match status" value="1"/>
</dbReference>
<evidence type="ECO:0000313" key="15">
    <source>
        <dbReference type="Proteomes" id="UP000013047"/>
    </source>
</evidence>
<keyword evidence="6 9" id="KW-0812">Transmembrane</keyword>
<dbReference type="AlphaFoldDB" id="N6YTN0"/>
<feature type="transmembrane region" description="Helical" evidence="9">
    <location>
        <begin position="32"/>
        <end position="50"/>
    </location>
</feature>
<feature type="compositionally biased region" description="Low complexity" evidence="11">
    <location>
        <begin position="1"/>
        <end position="20"/>
    </location>
</feature>
<evidence type="ECO:0000256" key="3">
    <source>
        <dbReference type="ARBA" id="ARBA00022448"/>
    </source>
</evidence>
<evidence type="ECO:0000256" key="4">
    <source>
        <dbReference type="ARBA" id="ARBA00022475"/>
    </source>
</evidence>
<keyword evidence="8 9" id="KW-0472">Membrane</keyword>
<evidence type="ECO:0000256" key="8">
    <source>
        <dbReference type="ARBA" id="ARBA00023136"/>
    </source>
</evidence>
<evidence type="ECO:0000256" key="10">
    <source>
        <dbReference type="SAM" id="Coils"/>
    </source>
</evidence>
<name>N6YTN0_9RHOO</name>
<keyword evidence="15" id="KW-1185">Reference proteome</keyword>
<dbReference type="InterPro" id="IPR058982">
    <property type="entry name" value="Beta-barrel_AprE"/>
</dbReference>
<feature type="domain" description="AprE-like beta-barrel" evidence="13">
    <location>
        <begin position="338"/>
        <end position="426"/>
    </location>
</feature>
<dbReference type="OrthoDB" id="9775513at2"/>
<evidence type="ECO:0000256" key="1">
    <source>
        <dbReference type="ARBA" id="ARBA00004377"/>
    </source>
</evidence>
<dbReference type="PANTHER" id="PTHR30386:SF17">
    <property type="entry name" value="ALKALINE PROTEASE SECRETION PROTEIN APRE"/>
    <property type="match status" value="1"/>
</dbReference>
<comment type="subcellular location">
    <subcellularLocation>
        <location evidence="1 9">Cell inner membrane</location>
        <topology evidence="1 9">Single-pass membrane protein</topology>
    </subcellularLocation>
</comment>
<feature type="domain" description="AprE-like long alpha-helical hairpin" evidence="12">
    <location>
        <begin position="105"/>
        <end position="292"/>
    </location>
</feature>
<evidence type="ECO:0000313" key="14">
    <source>
        <dbReference type="EMBL" id="ENO97641.1"/>
    </source>
</evidence>
<evidence type="ECO:0000256" key="7">
    <source>
        <dbReference type="ARBA" id="ARBA00022989"/>
    </source>
</evidence>
<dbReference type="NCBIfam" id="TIGR01843">
    <property type="entry name" value="type_I_hlyD"/>
    <property type="match status" value="1"/>
</dbReference>
<evidence type="ECO:0000256" key="9">
    <source>
        <dbReference type="RuleBase" id="RU365093"/>
    </source>
</evidence>
<accession>N6YTN0</accession>
<keyword evidence="7 9" id="KW-1133">Transmembrane helix</keyword>
<dbReference type="GO" id="GO:0015031">
    <property type="term" value="P:protein transport"/>
    <property type="evidence" value="ECO:0007669"/>
    <property type="project" value="InterPro"/>
</dbReference>
<feature type="region of interest" description="Disordered" evidence="11">
    <location>
        <begin position="1"/>
        <end position="24"/>
    </location>
</feature>
<keyword evidence="4 9" id="KW-1003">Cell membrane</keyword>
<dbReference type="EMBL" id="AMXF01000038">
    <property type="protein sequence ID" value="ENO97641.1"/>
    <property type="molecule type" value="Genomic_DNA"/>
</dbReference>
<evidence type="ECO:0000259" key="12">
    <source>
        <dbReference type="Pfam" id="PF25994"/>
    </source>
</evidence>
<organism evidence="14 15">
    <name type="scientific">Thauera phenylacetica B4P</name>
    <dbReference type="NCBI Taxonomy" id="1234382"/>
    <lineage>
        <taxon>Bacteria</taxon>
        <taxon>Pseudomonadati</taxon>
        <taxon>Pseudomonadota</taxon>
        <taxon>Betaproteobacteria</taxon>
        <taxon>Rhodocyclales</taxon>
        <taxon>Zoogloeaceae</taxon>
        <taxon>Thauera</taxon>
    </lineage>
</organism>
<evidence type="ECO:0000256" key="6">
    <source>
        <dbReference type="ARBA" id="ARBA00022692"/>
    </source>
</evidence>
<gene>
    <name evidence="14" type="ORF">C667_07871</name>
</gene>
<proteinExistence type="inferred from homology"/>
<protein>
    <recommendedName>
        <fullName evidence="9">Membrane fusion protein (MFP) family protein</fullName>
    </recommendedName>
</protein>
<evidence type="ECO:0000256" key="5">
    <source>
        <dbReference type="ARBA" id="ARBA00022519"/>
    </source>
</evidence>
<comment type="caution">
    <text evidence="14">The sequence shown here is derived from an EMBL/GenBank/DDBJ whole genome shotgun (WGS) entry which is preliminary data.</text>
</comment>